<name>A0ABP0U3Y7_9BRYO</name>
<keyword evidence="2" id="KW-1185">Reference proteome</keyword>
<sequence length="76" mass="8517">MTSYFVICNGNGNVICNGKNWQQVPTTHNHPHGMHQLTMFTTKSIENTSHREQESPSYISVGLLTHICIVLVLLHG</sequence>
<reference evidence="1" key="1">
    <citation type="submission" date="2024-02" db="EMBL/GenBank/DDBJ databases">
        <authorList>
            <consortium name="ELIXIR-Norway"/>
            <consortium name="Elixir Norway"/>
        </authorList>
    </citation>
    <scope>NUCLEOTIDE SEQUENCE</scope>
</reference>
<evidence type="ECO:0000313" key="2">
    <source>
        <dbReference type="Proteomes" id="UP001497512"/>
    </source>
</evidence>
<gene>
    <name evidence="1" type="ORF">CSSPTR1EN2_LOCUS11137</name>
</gene>
<evidence type="ECO:0000313" key="1">
    <source>
        <dbReference type="EMBL" id="CAK9212240.1"/>
    </source>
</evidence>
<proteinExistence type="predicted"/>
<protein>
    <submittedName>
        <fullName evidence="1">Uncharacterized protein</fullName>
    </submittedName>
</protein>
<dbReference type="Proteomes" id="UP001497512">
    <property type="component" value="Chromosome 19"/>
</dbReference>
<dbReference type="EMBL" id="OZ019911">
    <property type="protein sequence ID" value="CAK9212240.1"/>
    <property type="molecule type" value="Genomic_DNA"/>
</dbReference>
<organism evidence="1 2">
    <name type="scientific">Sphagnum troendelagicum</name>
    <dbReference type="NCBI Taxonomy" id="128251"/>
    <lineage>
        <taxon>Eukaryota</taxon>
        <taxon>Viridiplantae</taxon>
        <taxon>Streptophyta</taxon>
        <taxon>Embryophyta</taxon>
        <taxon>Bryophyta</taxon>
        <taxon>Sphagnophytina</taxon>
        <taxon>Sphagnopsida</taxon>
        <taxon>Sphagnales</taxon>
        <taxon>Sphagnaceae</taxon>
        <taxon>Sphagnum</taxon>
    </lineage>
</organism>
<accession>A0ABP0U3Y7</accession>